<feature type="compositionally biased region" description="Acidic residues" evidence="2">
    <location>
        <begin position="77"/>
        <end position="107"/>
    </location>
</feature>
<protein>
    <recommendedName>
        <fullName evidence="3">EF-hand domain-containing protein</fullName>
    </recommendedName>
</protein>
<dbReference type="AlphaFoldDB" id="A0A8S2ANP4"/>
<feature type="region of interest" description="Disordered" evidence="2">
    <location>
        <begin position="58"/>
        <end position="107"/>
    </location>
</feature>
<dbReference type="Pfam" id="PF13499">
    <property type="entry name" value="EF-hand_7"/>
    <property type="match status" value="1"/>
</dbReference>
<reference evidence="4" key="1">
    <citation type="submission" date="2021-01" db="EMBL/GenBank/DDBJ databases">
        <authorList>
            <person name="Bezrukov I."/>
        </authorList>
    </citation>
    <scope>NUCLEOTIDE SEQUENCE</scope>
</reference>
<evidence type="ECO:0000313" key="4">
    <source>
        <dbReference type="EMBL" id="CAE6144652.1"/>
    </source>
</evidence>
<dbReference type="Gene3D" id="1.10.238.10">
    <property type="entry name" value="EF-hand"/>
    <property type="match status" value="1"/>
</dbReference>
<name>A0A8S2ANP4_ARAAE</name>
<evidence type="ECO:0000259" key="3">
    <source>
        <dbReference type="PROSITE" id="PS50222"/>
    </source>
</evidence>
<gene>
    <name evidence="4" type="ORF">AARE701A_LOCUS17228</name>
</gene>
<evidence type="ECO:0000256" key="1">
    <source>
        <dbReference type="ARBA" id="ARBA00022837"/>
    </source>
</evidence>
<dbReference type="InterPro" id="IPR018247">
    <property type="entry name" value="EF_Hand_1_Ca_BS"/>
</dbReference>
<dbReference type="CDD" id="cd00051">
    <property type="entry name" value="EFh"/>
    <property type="match status" value="1"/>
</dbReference>
<feature type="domain" description="EF-hand" evidence="3">
    <location>
        <begin position="230"/>
        <end position="265"/>
    </location>
</feature>
<evidence type="ECO:0000256" key="2">
    <source>
        <dbReference type="SAM" id="MobiDB-lite"/>
    </source>
</evidence>
<accession>A0A8S2ANP4</accession>
<dbReference type="SUPFAM" id="SSF47473">
    <property type="entry name" value="EF-hand"/>
    <property type="match status" value="1"/>
</dbReference>
<dbReference type="GO" id="GO:0005509">
    <property type="term" value="F:calcium ion binding"/>
    <property type="evidence" value="ECO:0007669"/>
    <property type="project" value="InterPro"/>
</dbReference>
<dbReference type="InterPro" id="IPR011992">
    <property type="entry name" value="EF-hand-dom_pair"/>
</dbReference>
<dbReference type="PROSITE" id="PS00018">
    <property type="entry name" value="EF_HAND_1"/>
    <property type="match status" value="1"/>
</dbReference>
<keyword evidence="1" id="KW-0106">Calcium</keyword>
<feature type="compositionally biased region" description="Low complexity" evidence="2">
    <location>
        <begin position="9"/>
        <end position="21"/>
    </location>
</feature>
<feature type="compositionally biased region" description="Basic and acidic residues" evidence="2">
    <location>
        <begin position="24"/>
        <end position="35"/>
    </location>
</feature>
<dbReference type="EMBL" id="LR999456">
    <property type="protein sequence ID" value="CAE6144652.1"/>
    <property type="molecule type" value="Genomic_DNA"/>
</dbReference>
<feature type="region of interest" description="Disordered" evidence="2">
    <location>
        <begin position="1"/>
        <end position="35"/>
    </location>
</feature>
<organism evidence="4 5">
    <name type="scientific">Arabidopsis arenosa</name>
    <name type="common">Sand rock-cress</name>
    <name type="synonym">Cardaminopsis arenosa</name>
    <dbReference type="NCBI Taxonomy" id="38785"/>
    <lineage>
        <taxon>Eukaryota</taxon>
        <taxon>Viridiplantae</taxon>
        <taxon>Streptophyta</taxon>
        <taxon>Embryophyta</taxon>
        <taxon>Tracheophyta</taxon>
        <taxon>Spermatophyta</taxon>
        <taxon>Magnoliopsida</taxon>
        <taxon>eudicotyledons</taxon>
        <taxon>Gunneridae</taxon>
        <taxon>Pentapetalae</taxon>
        <taxon>rosids</taxon>
        <taxon>malvids</taxon>
        <taxon>Brassicales</taxon>
        <taxon>Brassicaceae</taxon>
        <taxon>Camelineae</taxon>
        <taxon>Arabidopsis</taxon>
    </lineage>
</organism>
<keyword evidence="5" id="KW-1185">Reference proteome</keyword>
<evidence type="ECO:0000313" key="5">
    <source>
        <dbReference type="Proteomes" id="UP000682877"/>
    </source>
</evidence>
<proteinExistence type="predicted"/>
<dbReference type="Proteomes" id="UP000682877">
    <property type="component" value="Chromosome 6"/>
</dbReference>
<dbReference type="PROSITE" id="PS50222">
    <property type="entry name" value="EF_HAND_2"/>
    <property type="match status" value="1"/>
</dbReference>
<dbReference type="InterPro" id="IPR002048">
    <property type="entry name" value="EF_hand_dom"/>
</dbReference>
<dbReference type="SMART" id="SM00054">
    <property type="entry name" value="EFh"/>
    <property type="match status" value="1"/>
</dbReference>
<sequence>MARGESDGESSGSGRESSSSGEESEPKGKISEYEKQRFSRIAENKARLDALGISKAAKALVSPSPISKKRRVKWNSGEEDDDYTPGNADDDEDDDEVEEIDDDEDEEFLGNSSCVSRKRKNKASASKRKLLSKKIFNTSDDEYDDLNKAIALSLQDSVAGGSQSRTTPTKTMRNDKEAATLKKKAPDLMSKMQMTQDELVIYFCQFDEAGKGFITLRDVAKMATVHDFTWTEEELQDMLRCFDMDKDGKLSLDEFRKIVSRCRMLKES</sequence>